<gene>
    <name evidence="1" type="ORF">G2W53_032228</name>
</gene>
<dbReference type="AlphaFoldDB" id="A0A834W6L3"/>
<organism evidence="1 2">
    <name type="scientific">Senna tora</name>
    <dbReference type="NCBI Taxonomy" id="362788"/>
    <lineage>
        <taxon>Eukaryota</taxon>
        <taxon>Viridiplantae</taxon>
        <taxon>Streptophyta</taxon>
        <taxon>Embryophyta</taxon>
        <taxon>Tracheophyta</taxon>
        <taxon>Spermatophyta</taxon>
        <taxon>Magnoliopsida</taxon>
        <taxon>eudicotyledons</taxon>
        <taxon>Gunneridae</taxon>
        <taxon>Pentapetalae</taxon>
        <taxon>rosids</taxon>
        <taxon>fabids</taxon>
        <taxon>Fabales</taxon>
        <taxon>Fabaceae</taxon>
        <taxon>Caesalpinioideae</taxon>
        <taxon>Cassia clade</taxon>
        <taxon>Senna</taxon>
    </lineage>
</organism>
<reference evidence="1" key="1">
    <citation type="submission" date="2020-09" db="EMBL/GenBank/DDBJ databases">
        <title>Genome-Enabled Discovery of Anthraquinone Biosynthesis in Senna tora.</title>
        <authorList>
            <person name="Kang S.-H."/>
            <person name="Pandey R.P."/>
            <person name="Lee C.-M."/>
            <person name="Sim J.-S."/>
            <person name="Jeong J.-T."/>
            <person name="Choi B.-S."/>
            <person name="Jung M."/>
            <person name="Ginzburg D."/>
            <person name="Zhao K."/>
            <person name="Won S.Y."/>
            <person name="Oh T.-J."/>
            <person name="Yu Y."/>
            <person name="Kim N.-H."/>
            <person name="Lee O.R."/>
            <person name="Lee T.-H."/>
            <person name="Bashyal P."/>
            <person name="Kim T.-S."/>
            <person name="Lee W.-H."/>
            <person name="Kawkins C."/>
            <person name="Kim C.-K."/>
            <person name="Kim J.S."/>
            <person name="Ahn B.O."/>
            <person name="Rhee S.Y."/>
            <person name="Sohng J.K."/>
        </authorList>
    </citation>
    <scope>NUCLEOTIDE SEQUENCE</scope>
    <source>
        <tissue evidence="1">Leaf</tissue>
    </source>
</reference>
<accession>A0A834W6L3</accession>
<sequence length="49" mass="5767">MRIRVENKKWMKLLVFGKTAVEKPETGFRVWSLLGLWADFKNSKPMVSL</sequence>
<proteinExistence type="predicted"/>
<evidence type="ECO:0000313" key="2">
    <source>
        <dbReference type="Proteomes" id="UP000634136"/>
    </source>
</evidence>
<dbReference type="Proteomes" id="UP000634136">
    <property type="component" value="Unassembled WGS sequence"/>
</dbReference>
<evidence type="ECO:0000313" key="1">
    <source>
        <dbReference type="EMBL" id="KAF7811252.1"/>
    </source>
</evidence>
<protein>
    <submittedName>
        <fullName evidence="1">Uncharacterized protein</fullName>
    </submittedName>
</protein>
<comment type="caution">
    <text evidence="1">The sequence shown here is derived from an EMBL/GenBank/DDBJ whole genome shotgun (WGS) entry which is preliminary data.</text>
</comment>
<dbReference type="EMBL" id="JAAIUW010000010">
    <property type="protein sequence ID" value="KAF7811252.1"/>
    <property type="molecule type" value="Genomic_DNA"/>
</dbReference>
<keyword evidence="2" id="KW-1185">Reference proteome</keyword>
<name>A0A834W6L3_9FABA</name>